<accession>K4A4E7</accession>
<keyword evidence="2" id="KW-1185">Reference proteome</keyword>
<dbReference type="EnsemblPlants" id="KQL24322">
    <property type="protein sequence ID" value="KQL24322"/>
    <property type="gene ID" value="SETIT_033751mg"/>
</dbReference>
<protein>
    <submittedName>
        <fullName evidence="1">Uncharacterized protein</fullName>
    </submittedName>
</protein>
<reference evidence="2" key="1">
    <citation type="journal article" date="2012" name="Nat. Biotechnol.">
        <title>Reference genome sequence of the model plant Setaria.</title>
        <authorList>
            <person name="Bennetzen J.L."/>
            <person name="Schmutz J."/>
            <person name="Wang H."/>
            <person name="Percifield R."/>
            <person name="Hawkins J."/>
            <person name="Pontaroli A.C."/>
            <person name="Estep M."/>
            <person name="Feng L."/>
            <person name="Vaughn J.N."/>
            <person name="Grimwood J."/>
            <person name="Jenkins J."/>
            <person name="Barry K."/>
            <person name="Lindquist E."/>
            <person name="Hellsten U."/>
            <person name="Deshpande S."/>
            <person name="Wang X."/>
            <person name="Wu X."/>
            <person name="Mitros T."/>
            <person name="Triplett J."/>
            <person name="Yang X."/>
            <person name="Ye C.Y."/>
            <person name="Mauro-Herrera M."/>
            <person name="Wang L."/>
            <person name="Li P."/>
            <person name="Sharma M."/>
            <person name="Sharma R."/>
            <person name="Ronald P.C."/>
            <person name="Panaud O."/>
            <person name="Kellogg E.A."/>
            <person name="Brutnell T.P."/>
            <person name="Doust A.N."/>
            <person name="Tuskan G.A."/>
            <person name="Rokhsar D."/>
            <person name="Devos K.M."/>
        </authorList>
    </citation>
    <scope>NUCLEOTIDE SEQUENCE [LARGE SCALE GENOMIC DNA]</scope>
    <source>
        <strain evidence="2">cv. Yugu1</strain>
    </source>
</reference>
<dbReference type="Proteomes" id="UP000004995">
    <property type="component" value="Unassembled WGS sequence"/>
</dbReference>
<dbReference type="Gramene" id="KQL24322">
    <property type="protein sequence ID" value="KQL24322"/>
    <property type="gene ID" value="SETIT_033751mg"/>
</dbReference>
<name>K4A4E7_SETIT</name>
<proteinExistence type="predicted"/>
<reference evidence="1" key="2">
    <citation type="submission" date="2018-08" db="UniProtKB">
        <authorList>
            <consortium name="EnsemblPlants"/>
        </authorList>
    </citation>
    <scope>IDENTIFICATION</scope>
    <source>
        <strain evidence="1">Yugu1</strain>
    </source>
</reference>
<evidence type="ECO:0000313" key="1">
    <source>
        <dbReference type="EnsemblPlants" id="KQL24322"/>
    </source>
</evidence>
<dbReference type="AlphaFoldDB" id="K4A4E7"/>
<evidence type="ECO:0000313" key="2">
    <source>
        <dbReference type="Proteomes" id="UP000004995"/>
    </source>
</evidence>
<dbReference type="HOGENOM" id="CLU_3336441_0_0_1"/>
<dbReference type="InParanoid" id="K4A4E7"/>
<sequence>MSTGGSPASAPDGALCRETQDLDILVYRQHPLQASGNK</sequence>
<dbReference type="EMBL" id="AGNK02001053">
    <property type="status" value="NOT_ANNOTATED_CDS"/>
    <property type="molecule type" value="Genomic_DNA"/>
</dbReference>
<organism evidence="1 2">
    <name type="scientific">Setaria italica</name>
    <name type="common">Foxtail millet</name>
    <name type="synonym">Panicum italicum</name>
    <dbReference type="NCBI Taxonomy" id="4555"/>
    <lineage>
        <taxon>Eukaryota</taxon>
        <taxon>Viridiplantae</taxon>
        <taxon>Streptophyta</taxon>
        <taxon>Embryophyta</taxon>
        <taxon>Tracheophyta</taxon>
        <taxon>Spermatophyta</taxon>
        <taxon>Magnoliopsida</taxon>
        <taxon>Liliopsida</taxon>
        <taxon>Poales</taxon>
        <taxon>Poaceae</taxon>
        <taxon>PACMAD clade</taxon>
        <taxon>Panicoideae</taxon>
        <taxon>Panicodae</taxon>
        <taxon>Paniceae</taxon>
        <taxon>Cenchrinae</taxon>
        <taxon>Setaria</taxon>
    </lineage>
</organism>